<organism evidence="9 10">
    <name type="scientific">Rhodococcoides kyotonense</name>
    <dbReference type="NCBI Taxonomy" id="398843"/>
    <lineage>
        <taxon>Bacteria</taxon>
        <taxon>Bacillati</taxon>
        <taxon>Actinomycetota</taxon>
        <taxon>Actinomycetes</taxon>
        <taxon>Mycobacteriales</taxon>
        <taxon>Nocardiaceae</taxon>
        <taxon>Rhodococcoides</taxon>
    </lineage>
</organism>
<dbReference type="InterPro" id="IPR009075">
    <property type="entry name" value="AcylCo_DH/oxidase_C"/>
</dbReference>
<dbReference type="SUPFAM" id="SSF47203">
    <property type="entry name" value="Acyl-CoA dehydrogenase C-terminal domain-like"/>
    <property type="match status" value="1"/>
</dbReference>
<accession>A0A239LQZ6</accession>
<dbReference type="Pfam" id="PF02771">
    <property type="entry name" value="Acyl-CoA_dh_N"/>
    <property type="match status" value="1"/>
</dbReference>
<feature type="domain" description="Acyl-CoA dehydrogenase/oxidase N-terminal" evidence="8">
    <location>
        <begin position="121"/>
        <end position="230"/>
    </location>
</feature>
<protein>
    <recommendedName>
        <fullName evidence="11">Butyryl-CoA dehydrogenase</fullName>
    </recommendedName>
</protein>
<dbReference type="Gene3D" id="1.20.140.10">
    <property type="entry name" value="Butyryl-CoA Dehydrogenase, subunit A, domain 3"/>
    <property type="match status" value="1"/>
</dbReference>
<dbReference type="Gene3D" id="1.10.540.10">
    <property type="entry name" value="Acyl-CoA dehydrogenase/oxidase, N-terminal domain"/>
    <property type="match status" value="1"/>
</dbReference>
<sequence length="480" mass="51072">MAESEPDTEKQLVIMSKQDSVIETKRKAPRDTSAIGLNPIKRDAIGTAMRVLTAITGSELAEKYKIRQSIDRVTYEGTKSGFKTLGAATRTFAKVTGGEKPKRLDDAAVKNLDYFDLTPDDEQRMIVETVEEFADEILRPAAHDADASASSPEDLVRRSAELGITLINVPEELDGAATERGAVTNALVAEALAHGDMGLALPILAPSGVAIALTQWGTDAQQQTYLPAFVGEKVPNAAVVVNEPRALFDPFALQTKAVRSPSGYKLNGVKSVVPAAGSSELFVVAAELDGRPSFFIVESDTKGLVVEADPSMGLRAAGLGRLHLTDVAVPESALLGDGDADQRALDYADAISLARLGWSALAVGTGKAVLDYVIPYVNERVAFGEPVSNRQAVAFMVANIAIEVDGLRLVTLRGASRAEQGKSFAREAALARRLASEKGMQIGSDGVQLLGGHGFTKEHPVERWYRDLRAVGVAEGIVLI</sequence>
<dbReference type="EMBL" id="FZOW01000014">
    <property type="protein sequence ID" value="SNT33117.1"/>
    <property type="molecule type" value="Genomic_DNA"/>
</dbReference>
<comment type="cofactor">
    <cofactor evidence="1 5">
        <name>FAD</name>
        <dbReference type="ChEBI" id="CHEBI:57692"/>
    </cofactor>
</comment>
<dbReference type="SUPFAM" id="SSF56645">
    <property type="entry name" value="Acyl-CoA dehydrogenase NM domain-like"/>
    <property type="match status" value="1"/>
</dbReference>
<evidence type="ECO:0000313" key="10">
    <source>
        <dbReference type="Proteomes" id="UP000198327"/>
    </source>
</evidence>
<proteinExistence type="inferred from homology"/>
<evidence type="ECO:0000259" key="6">
    <source>
        <dbReference type="Pfam" id="PF00441"/>
    </source>
</evidence>
<reference evidence="10" key="1">
    <citation type="submission" date="2017-06" db="EMBL/GenBank/DDBJ databases">
        <authorList>
            <person name="Varghese N."/>
            <person name="Submissions S."/>
        </authorList>
    </citation>
    <scope>NUCLEOTIDE SEQUENCE [LARGE SCALE GENOMIC DNA]</scope>
    <source>
        <strain evidence="10">JCM 23211</strain>
    </source>
</reference>
<dbReference type="InterPro" id="IPR046373">
    <property type="entry name" value="Acyl-CoA_Oxase/DH_mid-dom_sf"/>
</dbReference>
<dbReference type="InterPro" id="IPR006091">
    <property type="entry name" value="Acyl-CoA_Oxase/DH_mid-dom"/>
</dbReference>
<evidence type="ECO:0000256" key="2">
    <source>
        <dbReference type="ARBA" id="ARBA00009347"/>
    </source>
</evidence>
<name>A0A239LQZ6_9NOCA</name>
<comment type="similarity">
    <text evidence="2 5">Belongs to the acyl-CoA dehydrogenase family.</text>
</comment>
<feature type="domain" description="Acyl-CoA dehydrogenase/oxidase C-terminal" evidence="6">
    <location>
        <begin position="351"/>
        <end position="476"/>
    </location>
</feature>
<dbReference type="InterPro" id="IPR036250">
    <property type="entry name" value="AcylCo_DH-like_C"/>
</dbReference>
<evidence type="ECO:0000256" key="1">
    <source>
        <dbReference type="ARBA" id="ARBA00001974"/>
    </source>
</evidence>
<gene>
    <name evidence="9" type="ORF">SAMN05421642_11447</name>
</gene>
<evidence type="ECO:0000256" key="4">
    <source>
        <dbReference type="ARBA" id="ARBA00022827"/>
    </source>
</evidence>
<dbReference type="PANTHER" id="PTHR43884">
    <property type="entry name" value="ACYL-COA DEHYDROGENASE"/>
    <property type="match status" value="1"/>
</dbReference>
<evidence type="ECO:0000256" key="3">
    <source>
        <dbReference type="ARBA" id="ARBA00022630"/>
    </source>
</evidence>
<dbReference type="InterPro" id="IPR009100">
    <property type="entry name" value="AcylCoA_DH/oxidase_NM_dom_sf"/>
</dbReference>
<dbReference type="PROSITE" id="PS00073">
    <property type="entry name" value="ACYL_COA_DH_2"/>
    <property type="match status" value="1"/>
</dbReference>
<evidence type="ECO:0000313" key="9">
    <source>
        <dbReference type="EMBL" id="SNT33117.1"/>
    </source>
</evidence>
<evidence type="ECO:0000259" key="8">
    <source>
        <dbReference type="Pfam" id="PF02771"/>
    </source>
</evidence>
<dbReference type="PANTHER" id="PTHR43884:SF12">
    <property type="entry name" value="ISOVALERYL-COA DEHYDROGENASE, MITOCHONDRIAL-RELATED"/>
    <property type="match status" value="1"/>
</dbReference>
<dbReference type="InterPro" id="IPR013786">
    <property type="entry name" value="AcylCoA_DH/ox_N"/>
</dbReference>
<dbReference type="Gene3D" id="2.40.110.10">
    <property type="entry name" value="Butyryl-CoA Dehydrogenase, subunit A, domain 2"/>
    <property type="match status" value="1"/>
</dbReference>
<evidence type="ECO:0008006" key="11">
    <source>
        <dbReference type="Google" id="ProtNLM"/>
    </source>
</evidence>
<dbReference type="GO" id="GO:0003995">
    <property type="term" value="F:acyl-CoA dehydrogenase activity"/>
    <property type="evidence" value="ECO:0007669"/>
    <property type="project" value="InterPro"/>
</dbReference>
<evidence type="ECO:0000259" key="7">
    <source>
        <dbReference type="Pfam" id="PF02770"/>
    </source>
</evidence>
<dbReference type="InterPro" id="IPR006089">
    <property type="entry name" value="Acyl-CoA_DH_CS"/>
</dbReference>
<keyword evidence="5" id="KW-0560">Oxidoreductase</keyword>
<keyword evidence="4 5" id="KW-0274">FAD</keyword>
<dbReference type="STRING" id="398843.A3K89_15415"/>
<dbReference type="GO" id="GO:0050660">
    <property type="term" value="F:flavin adenine dinucleotide binding"/>
    <property type="evidence" value="ECO:0007669"/>
    <property type="project" value="InterPro"/>
</dbReference>
<evidence type="ECO:0000256" key="5">
    <source>
        <dbReference type="RuleBase" id="RU362125"/>
    </source>
</evidence>
<keyword evidence="3 5" id="KW-0285">Flavoprotein</keyword>
<dbReference type="AlphaFoldDB" id="A0A239LQZ6"/>
<dbReference type="InterPro" id="IPR037069">
    <property type="entry name" value="AcylCoA_DH/ox_N_sf"/>
</dbReference>
<dbReference type="Proteomes" id="UP000198327">
    <property type="component" value="Unassembled WGS sequence"/>
</dbReference>
<feature type="domain" description="Acyl-CoA oxidase/dehydrogenase middle" evidence="7">
    <location>
        <begin position="240"/>
        <end position="327"/>
    </location>
</feature>
<dbReference type="Pfam" id="PF02770">
    <property type="entry name" value="Acyl-CoA_dh_M"/>
    <property type="match status" value="1"/>
</dbReference>
<keyword evidence="10" id="KW-1185">Reference proteome</keyword>
<dbReference type="Pfam" id="PF00441">
    <property type="entry name" value="Acyl-CoA_dh_1"/>
    <property type="match status" value="1"/>
</dbReference>